<dbReference type="SUPFAM" id="SSF117892">
    <property type="entry name" value="Band 7/SPFH domain"/>
    <property type="match status" value="1"/>
</dbReference>
<name>A0A918E7F9_9ACTN</name>
<protein>
    <recommendedName>
        <fullName evidence="3">Band 7 domain-containing protein</fullName>
    </recommendedName>
</protein>
<dbReference type="PANTHER" id="PTHR10264">
    <property type="entry name" value="BAND 7 PROTEIN-RELATED"/>
    <property type="match status" value="1"/>
</dbReference>
<comment type="similarity">
    <text evidence="1">Belongs to the band 7/mec-2 family.</text>
</comment>
<dbReference type="AlphaFoldDB" id="A0A918E7F9"/>
<evidence type="ECO:0000256" key="2">
    <source>
        <dbReference type="SAM" id="Phobius"/>
    </source>
</evidence>
<dbReference type="Pfam" id="PF01145">
    <property type="entry name" value="Band_7"/>
    <property type="match status" value="1"/>
</dbReference>
<evidence type="ECO:0000259" key="3">
    <source>
        <dbReference type="SMART" id="SM00244"/>
    </source>
</evidence>
<evidence type="ECO:0000256" key="1">
    <source>
        <dbReference type="ARBA" id="ARBA00008164"/>
    </source>
</evidence>
<dbReference type="PANTHER" id="PTHR10264:SF19">
    <property type="entry name" value="AT06885P-RELATED"/>
    <property type="match status" value="1"/>
</dbReference>
<comment type="caution">
    <text evidence="4">The sequence shown here is derived from an EMBL/GenBank/DDBJ whole genome shotgun (WGS) entry which is preliminary data.</text>
</comment>
<dbReference type="InterPro" id="IPR058776">
    <property type="entry name" value="KhtT-like_N"/>
</dbReference>
<dbReference type="Pfam" id="PF25991">
    <property type="entry name" value="KhtT_N"/>
    <property type="match status" value="1"/>
</dbReference>
<dbReference type="EMBL" id="BMNK01000007">
    <property type="protein sequence ID" value="GGP09354.1"/>
    <property type="molecule type" value="Genomic_DNA"/>
</dbReference>
<reference evidence="4" key="2">
    <citation type="submission" date="2020-09" db="EMBL/GenBank/DDBJ databases">
        <authorList>
            <person name="Sun Q."/>
            <person name="Zhou Y."/>
        </authorList>
    </citation>
    <scope>NUCLEOTIDE SEQUENCE</scope>
    <source>
        <strain evidence="4">CGMCC 4.7430</strain>
    </source>
</reference>
<dbReference type="InterPro" id="IPR036013">
    <property type="entry name" value="Band_7/SPFH_dom_sf"/>
</dbReference>
<dbReference type="InterPro" id="IPR001107">
    <property type="entry name" value="Band_7"/>
</dbReference>
<keyword evidence="2" id="KW-1133">Transmembrane helix</keyword>
<feature type="domain" description="Band 7" evidence="3">
    <location>
        <begin position="22"/>
        <end position="181"/>
    </location>
</feature>
<organism evidence="4 5">
    <name type="scientific">Nonomuraea glycinis</name>
    <dbReference type="NCBI Taxonomy" id="2047744"/>
    <lineage>
        <taxon>Bacteria</taxon>
        <taxon>Bacillati</taxon>
        <taxon>Actinomycetota</taxon>
        <taxon>Actinomycetes</taxon>
        <taxon>Streptosporangiales</taxon>
        <taxon>Streptosporangiaceae</taxon>
        <taxon>Nonomuraea</taxon>
    </lineage>
</organism>
<dbReference type="Proteomes" id="UP000660745">
    <property type="component" value="Unassembled WGS sequence"/>
</dbReference>
<evidence type="ECO:0000313" key="5">
    <source>
        <dbReference type="Proteomes" id="UP000660745"/>
    </source>
</evidence>
<dbReference type="InterPro" id="IPR043202">
    <property type="entry name" value="Band-7_stomatin-like"/>
</dbReference>
<keyword evidence="2" id="KW-0472">Membrane</keyword>
<accession>A0A918E7F9</accession>
<dbReference type="GO" id="GO:0005886">
    <property type="term" value="C:plasma membrane"/>
    <property type="evidence" value="ECO:0007669"/>
    <property type="project" value="InterPro"/>
</dbReference>
<reference evidence="4" key="1">
    <citation type="journal article" date="2014" name="Int. J. Syst. Evol. Microbiol.">
        <title>Complete genome sequence of Corynebacterium casei LMG S-19264T (=DSM 44701T), isolated from a smear-ripened cheese.</title>
        <authorList>
            <consortium name="US DOE Joint Genome Institute (JGI-PGF)"/>
            <person name="Walter F."/>
            <person name="Albersmeier A."/>
            <person name="Kalinowski J."/>
            <person name="Ruckert C."/>
        </authorList>
    </citation>
    <scope>NUCLEOTIDE SEQUENCE</scope>
    <source>
        <strain evidence="4">CGMCC 4.7430</strain>
    </source>
</reference>
<dbReference type="SMART" id="SM00244">
    <property type="entry name" value="PHB"/>
    <property type="match status" value="1"/>
</dbReference>
<gene>
    <name evidence="4" type="ORF">GCM10012278_44710</name>
</gene>
<evidence type="ECO:0000313" key="4">
    <source>
        <dbReference type="EMBL" id="GGP09354.1"/>
    </source>
</evidence>
<proteinExistence type="inferred from homology"/>
<keyword evidence="2" id="KW-0812">Transmembrane</keyword>
<sequence length="299" mass="32003">MNAIALGVSMIMILLAAAVIRAVIVFVPRGRRLVVTRRGRETTVKGPGLTAVLPGVDNAVMTPHEPDYLDILWLAATTADGVTVSVNGLALASVRDPVGYARHHTSPISATVTEAEEAIRRFVSRHDLIELAGLTDDDLRELSAEITERTGAWGVEVALVEFSRIEIRLKEDLLEWADGFAIRRAAALAAQHDGSGTATLPVAASQTVPPQTMTSQTVPGTGTLHHRLTLGGQRLAVLAQGAERTLFVYGSGVEDTPLRTIVLARDEADDLAELLHSSSVPDRLAVVERHLADLTTQAR</sequence>
<dbReference type="Gene3D" id="3.30.479.30">
    <property type="entry name" value="Band 7 domain"/>
    <property type="match status" value="1"/>
</dbReference>
<keyword evidence="5" id="KW-1185">Reference proteome</keyword>
<feature type="transmembrane region" description="Helical" evidence="2">
    <location>
        <begin position="6"/>
        <end position="28"/>
    </location>
</feature>